<proteinExistence type="predicted"/>
<dbReference type="RefSeq" id="WP_210885092.1">
    <property type="nucleotide sequence ID" value="NZ_JAGPYQ010000001.1"/>
</dbReference>
<sequence length="321" mass="35098">MAGQDAMRGGTELNGTLRAEIDLPSPDDGSAYRELAEPWFTAALSALAGPLRAGFTPDMDFSGRGVALSRGEAAPGELWATLAVLEPVRRRQRPYEVPWSPKNWSTFLRDVESMPGQASVVLRTIGADGHPDLPWLDVSVVRDRDSPEVVSLVASRTTEEFTDPDARSEAQARWTDFFRTQVHRYEDILYGSIADDAESVMGRTALEADLGLLLEDTFPHLDTVLRGYAWWTVCSPGVVAALGGVESLRAGGAFHDVELLPGGGASLRAAEHVWDYDQERVRKVFHALAPALPEGQPVKGISTDTRRLVYEDAAHYRGVSR</sequence>
<dbReference type="AlphaFoldDB" id="A0A941B8F7"/>
<feature type="region of interest" description="Disordered" evidence="1">
    <location>
        <begin position="1"/>
        <end position="20"/>
    </location>
</feature>
<organism evidence="2 3">
    <name type="scientific">Streptomyces liliiviolaceus</name>
    <dbReference type="NCBI Taxonomy" id="2823109"/>
    <lineage>
        <taxon>Bacteria</taxon>
        <taxon>Bacillati</taxon>
        <taxon>Actinomycetota</taxon>
        <taxon>Actinomycetes</taxon>
        <taxon>Kitasatosporales</taxon>
        <taxon>Streptomycetaceae</taxon>
        <taxon>Streptomyces</taxon>
    </lineage>
</organism>
<evidence type="ECO:0000313" key="2">
    <source>
        <dbReference type="EMBL" id="MBQ0850797.1"/>
    </source>
</evidence>
<name>A0A941B8F7_9ACTN</name>
<reference evidence="2 3" key="1">
    <citation type="submission" date="2021-04" db="EMBL/GenBank/DDBJ databases">
        <authorList>
            <person name="Tang X."/>
            <person name="Zhou X."/>
            <person name="Chen X."/>
            <person name="Cernava T."/>
            <person name="Zhang C."/>
        </authorList>
    </citation>
    <scope>NUCLEOTIDE SEQUENCE [LARGE SCALE GENOMIC DNA]</scope>
    <source>
        <strain evidence="2 3">BH-SS-21</strain>
    </source>
</reference>
<dbReference type="EMBL" id="JAGPYQ010000001">
    <property type="protein sequence ID" value="MBQ0850797.1"/>
    <property type="molecule type" value="Genomic_DNA"/>
</dbReference>
<comment type="caution">
    <text evidence="2">The sequence shown here is derived from an EMBL/GenBank/DDBJ whole genome shotgun (WGS) entry which is preliminary data.</text>
</comment>
<gene>
    <name evidence="2" type="ORF">J8N05_21780</name>
</gene>
<evidence type="ECO:0000313" key="3">
    <source>
        <dbReference type="Proteomes" id="UP000677413"/>
    </source>
</evidence>
<accession>A0A941B8F7</accession>
<evidence type="ECO:0000256" key="1">
    <source>
        <dbReference type="SAM" id="MobiDB-lite"/>
    </source>
</evidence>
<dbReference type="Proteomes" id="UP000677413">
    <property type="component" value="Unassembled WGS sequence"/>
</dbReference>
<protein>
    <submittedName>
        <fullName evidence="2">Uncharacterized protein</fullName>
    </submittedName>
</protein>
<keyword evidence="3" id="KW-1185">Reference proteome</keyword>